<keyword evidence="1" id="KW-0812">Transmembrane</keyword>
<evidence type="ECO:0000313" key="5">
    <source>
        <dbReference type="Proteomes" id="UP000663864"/>
    </source>
</evidence>
<dbReference type="Proteomes" id="UP000663836">
    <property type="component" value="Unassembled WGS sequence"/>
</dbReference>
<dbReference type="InterPro" id="IPR055588">
    <property type="entry name" value="DUF7164"/>
</dbReference>
<evidence type="ECO:0000259" key="2">
    <source>
        <dbReference type="Pfam" id="PF23741"/>
    </source>
</evidence>
<evidence type="ECO:0000313" key="3">
    <source>
        <dbReference type="EMBL" id="CAF1061624.1"/>
    </source>
</evidence>
<dbReference type="EMBL" id="CAJOBD010000966">
    <property type="protein sequence ID" value="CAF3742128.1"/>
    <property type="molecule type" value="Genomic_DNA"/>
</dbReference>
<keyword evidence="1" id="KW-0472">Membrane</keyword>
<sequence>MFRFKTVSSILFSVAAILVFFVFILHILAPSYQSTNNIVTHSSKRLNRIHFPRLGWIKDKTTTVLIPAEPSRQMTEPLINCRENLVTIEQYRSRSVVRGVIVRFPSLKSDYYFVQFRWFYRSWIESEMFTLDRWRTDIIIIIDDKFPNTIRKLLEHLDCHIENQRVSRRQISRCILINHKLFSQQSKIQQQFYIDKYSIFNRVNELDDNIDRLFSIYDYINQLNKTQTNFYDFLMITTMNTFLTTQFGKYIPIKCSFLLGTAPDYSTFYGKSNQISQFIHILLYTLKESNGTQRNLSIDFSSTIEKLKTKFLFLEGQVDISCDSKKTTYRTSIYHLKCYAHSTSLFSERMFREKAYDGYEKEPFNIYIAREYATLMALQSKVMSLDDLHILAVNVTRREVYT</sequence>
<reference evidence="3" key="1">
    <citation type="submission" date="2021-02" db="EMBL/GenBank/DDBJ databases">
        <authorList>
            <person name="Nowell W R."/>
        </authorList>
    </citation>
    <scope>NUCLEOTIDE SEQUENCE</scope>
</reference>
<comment type="caution">
    <text evidence="3">The sequence shown here is derived from an EMBL/GenBank/DDBJ whole genome shotgun (WGS) entry which is preliminary data.</text>
</comment>
<name>A0A814L8K2_9BILA</name>
<evidence type="ECO:0000256" key="1">
    <source>
        <dbReference type="SAM" id="Phobius"/>
    </source>
</evidence>
<keyword evidence="1" id="KW-1133">Transmembrane helix</keyword>
<dbReference type="AlphaFoldDB" id="A0A814L8K2"/>
<dbReference type="Pfam" id="PF23741">
    <property type="entry name" value="DUF7164"/>
    <property type="match status" value="1"/>
</dbReference>
<gene>
    <name evidence="4" type="ORF">JBS370_LOCUS12062</name>
    <name evidence="3" type="ORF">ZHD862_LOCUS15596</name>
</gene>
<accession>A0A814L8K2</accession>
<proteinExistence type="predicted"/>
<feature type="transmembrane region" description="Helical" evidence="1">
    <location>
        <begin position="7"/>
        <end position="29"/>
    </location>
</feature>
<dbReference type="EMBL" id="CAJNOT010000711">
    <property type="protein sequence ID" value="CAF1061624.1"/>
    <property type="molecule type" value="Genomic_DNA"/>
</dbReference>
<feature type="domain" description="DUF7164" evidence="2">
    <location>
        <begin position="94"/>
        <end position="269"/>
    </location>
</feature>
<dbReference type="Proteomes" id="UP000663864">
    <property type="component" value="Unassembled WGS sequence"/>
</dbReference>
<organism evidence="3 5">
    <name type="scientific">Rotaria sordida</name>
    <dbReference type="NCBI Taxonomy" id="392033"/>
    <lineage>
        <taxon>Eukaryota</taxon>
        <taxon>Metazoa</taxon>
        <taxon>Spiralia</taxon>
        <taxon>Gnathifera</taxon>
        <taxon>Rotifera</taxon>
        <taxon>Eurotatoria</taxon>
        <taxon>Bdelloidea</taxon>
        <taxon>Philodinida</taxon>
        <taxon>Philodinidae</taxon>
        <taxon>Rotaria</taxon>
    </lineage>
</organism>
<protein>
    <recommendedName>
        <fullName evidence="2">DUF7164 domain-containing protein</fullName>
    </recommendedName>
</protein>
<evidence type="ECO:0000313" key="4">
    <source>
        <dbReference type="EMBL" id="CAF3742128.1"/>
    </source>
</evidence>